<dbReference type="PROSITE" id="PS50928">
    <property type="entry name" value="ABC_TM1"/>
    <property type="match status" value="1"/>
</dbReference>
<keyword evidence="7 8" id="KW-0472">Membrane</keyword>
<accession>A0ABT9SBX0</accession>
<keyword evidence="5 8" id="KW-0812">Transmembrane</keyword>
<evidence type="ECO:0000256" key="7">
    <source>
        <dbReference type="ARBA" id="ARBA00023136"/>
    </source>
</evidence>
<keyword evidence="4" id="KW-1003">Cell membrane</keyword>
<dbReference type="NCBIfam" id="TIGR01726">
    <property type="entry name" value="HEQRo_perm_3TM"/>
    <property type="match status" value="1"/>
</dbReference>
<name>A0ABT9SBX0_9BURK</name>
<evidence type="ECO:0000313" key="10">
    <source>
        <dbReference type="EMBL" id="MDP9900862.1"/>
    </source>
</evidence>
<feature type="domain" description="ABC transmembrane type-1" evidence="9">
    <location>
        <begin position="23"/>
        <end position="220"/>
    </location>
</feature>
<dbReference type="Gene3D" id="1.10.3720.10">
    <property type="entry name" value="MetI-like"/>
    <property type="match status" value="1"/>
</dbReference>
<dbReference type="EMBL" id="JAUSRO010000009">
    <property type="protein sequence ID" value="MDP9900862.1"/>
    <property type="molecule type" value="Genomic_DNA"/>
</dbReference>
<evidence type="ECO:0000313" key="11">
    <source>
        <dbReference type="Proteomes" id="UP001226867"/>
    </source>
</evidence>
<comment type="caution">
    <text evidence="10">The sequence shown here is derived from an EMBL/GenBank/DDBJ whole genome shotgun (WGS) entry which is preliminary data.</text>
</comment>
<comment type="similarity">
    <text evidence="2">Belongs to the binding-protein-dependent transport system permease family. HisMQ subfamily.</text>
</comment>
<dbReference type="InterPro" id="IPR010065">
    <property type="entry name" value="AA_ABC_transptr_permease_3TM"/>
</dbReference>
<dbReference type="PANTHER" id="PTHR30614">
    <property type="entry name" value="MEMBRANE COMPONENT OF AMINO ACID ABC TRANSPORTER"/>
    <property type="match status" value="1"/>
</dbReference>
<protein>
    <submittedName>
        <fullName evidence="10">Polar amino acid transport system permease protein</fullName>
    </submittedName>
</protein>
<evidence type="ECO:0000256" key="6">
    <source>
        <dbReference type="ARBA" id="ARBA00022989"/>
    </source>
</evidence>
<comment type="subcellular location">
    <subcellularLocation>
        <location evidence="1">Cell inner membrane</location>
        <topology evidence="1">Multi-pass membrane protein</topology>
    </subcellularLocation>
    <subcellularLocation>
        <location evidence="8">Cell membrane</location>
        <topology evidence="8">Multi-pass membrane protein</topology>
    </subcellularLocation>
</comment>
<organism evidence="10 11">
    <name type="scientific">Variovorax ginsengisoli</name>
    <dbReference type="NCBI Taxonomy" id="363844"/>
    <lineage>
        <taxon>Bacteria</taxon>
        <taxon>Pseudomonadati</taxon>
        <taxon>Pseudomonadota</taxon>
        <taxon>Betaproteobacteria</taxon>
        <taxon>Burkholderiales</taxon>
        <taxon>Comamonadaceae</taxon>
        <taxon>Variovorax</taxon>
    </lineage>
</organism>
<reference evidence="10 11" key="1">
    <citation type="submission" date="2023-07" db="EMBL/GenBank/DDBJ databases">
        <title>Sorghum-associated microbial communities from plants grown in Nebraska, USA.</title>
        <authorList>
            <person name="Schachtman D."/>
        </authorList>
    </citation>
    <scope>NUCLEOTIDE SEQUENCE [LARGE SCALE GENOMIC DNA]</scope>
    <source>
        <strain evidence="10 11">DS1607</strain>
    </source>
</reference>
<keyword evidence="3 8" id="KW-0813">Transport</keyword>
<keyword evidence="6 8" id="KW-1133">Transmembrane helix</keyword>
<evidence type="ECO:0000256" key="3">
    <source>
        <dbReference type="ARBA" id="ARBA00022448"/>
    </source>
</evidence>
<dbReference type="CDD" id="cd06261">
    <property type="entry name" value="TM_PBP2"/>
    <property type="match status" value="1"/>
</dbReference>
<feature type="transmembrane region" description="Helical" evidence="8">
    <location>
        <begin position="202"/>
        <end position="223"/>
    </location>
</feature>
<dbReference type="SUPFAM" id="SSF161098">
    <property type="entry name" value="MetI-like"/>
    <property type="match status" value="1"/>
</dbReference>
<dbReference type="PANTHER" id="PTHR30614:SF47">
    <property type="entry name" value="ABC TRANSPORTER PERMEASE"/>
    <property type="match status" value="1"/>
</dbReference>
<evidence type="ECO:0000256" key="1">
    <source>
        <dbReference type="ARBA" id="ARBA00004429"/>
    </source>
</evidence>
<evidence type="ECO:0000256" key="2">
    <source>
        <dbReference type="ARBA" id="ARBA00010072"/>
    </source>
</evidence>
<dbReference type="InterPro" id="IPR000515">
    <property type="entry name" value="MetI-like"/>
</dbReference>
<sequence>MKDFDLLAVLLKPEFSAMLLKGIQMTLAVAAAAWLLAMALALLLLTIRLTARPVAERFVAAYVSYHRNVPTLVQLMLWYFGIGNLLPEGLQGWLSEHHGEAVFAVLSLGLCQAAFFCEDMRSGMRSIPAGQTEAARALGHSYVGSMRHVILPQAVRNAVPALVNHTVSLFKNSSLAMAIGVAELTYTVREVESQSFRTFESYLIATVLYLGFSLLLMGCGAWVGKRYSIAIAR</sequence>
<evidence type="ECO:0000259" key="9">
    <source>
        <dbReference type="PROSITE" id="PS50928"/>
    </source>
</evidence>
<dbReference type="InterPro" id="IPR043429">
    <property type="entry name" value="ArtM/GltK/GlnP/TcyL/YhdX-like"/>
</dbReference>
<evidence type="ECO:0000256" key="8">
    <source>
        <dbReference type="RuleBase" id="RU363032"/>
    </source>
</evidence>
<feature type="transmembrane region" description="Helical" evidence="8">
    <location>
        <begin position="59"/>
        <end position="81"/>
    </location>
</feature>
<dbReference type="Proteomes" id="UP001226867">
    <property type="component" value="Unassembled WGS sequence"/>
</dbReference>
<feature type="transmembrane region" description="Helical" evidence="8">
    <location>
        <begin position="23"/>
        <end position="47"/>
    </location>
</feature>
<proteinExistence type="inferred from homology"/>
<evidence type="ECO:0000256" key="4">
    <source>
        <dbReference type="ARBA" id="ARBA00022475"/>
    </source>
</evidence>
<evidence type="ECO:0000256" key="5">
    <source>
        <dbReference type="ARBA" id="ARBA00022692"/>
    </source>
</evidence>
<dbReference type="InterPro" id="IPR035906">
    <property type="entry name" value="MetI-like_sf"/>
</dbReference>
<dbReference type="Pfam" id="PF00528">
    <property type="entry name" value="BPD_transp_1"/>
    <property type="match status" value="1"/>
</dbReference>
<gene>
    <name evidence="10" type="ORF">J2W36_003128</name>
</gene>
<keyword evidence="11" id="KW-1185">Reference proteome</keyword>
<dbReference type="RefSeq" id="WP_307690648.1">
    <property type="nucleotide sequence ID" value="NZ_JAUSRO010000009.1"/>
</dbReference>